<evidence type="ECO:0000256" key="2">
    <source>
        <dbReference type="ARBA" id="ARBA00022448"/>
    </source>
</evidence>
<dbReference type="CDD" id="cd00730">
    <property type="entry name" value="rubredoxin"/>
    <property type="match status" value="1"/>
</dbReference>
<dbReference type="Proteomes" id="UP000307956">
    <property type="component" value="Unassembled WGS sequence"/>
</dbReference>
<dbReference type="InterPro" id="IPR024934">
    <property type="entry name" value="Rubredoxin-like_dom"/>
</dbReference>
<dbReference type="PANTHER" id="PTHR47627">
    <property type="entry name" value="RUBREDOXIN"/>
    <property type="match status" value="1"/>
</dbReference>
<name>A0A4V6RX83_9RHOO</name>
<evidence type="ECO:0000256" key="3">
    <source>
        <dbReference type="ARBA" id="ARBA00022723"/>
    </source>
</evidence>
<sequence>MFEGSYLGDDGRLTDDARLECGICWWVYDPAEGDEVGGIPPGTPFARLPAHWTCPNCDAPKHKFLVVND</sequence>
<comment type="similarity">
    <text evidence="6">Belongs to the rubredoxin family.</text>
</comment>
<accession>A0A4V6RX83</accession>
<dbReference type="GO" id="GO:0043448">
    <property type="term" value="P:alkane catabolic process"/>
    <property type="evidence" value="ECO:0007669"/>
    <property type="project" value="TreeGrafter"/>
</dbReference>
<evidence type="ECO:0000256" key="4">
    <source>
        <dbReference type="ARBA" id="ARBA00022982"/>
    </source>
</evidence>
<dbReference type="GO" id="GO:0005506">
    <property type="term" value="F:iron ion binding"/>
    <property type="evidence" value="ECO:0007669"/>
    <property type="project" value="UniProtKB-UniRule"/>
</dbReference>
<keyword evidence="2" id="KW-0813">Transport</keyword>
<protein>
    <recommendedName>
        <fullName evidence="6">Rubredoxin</fullName>
    </recommendedName>
</protein>
<gene>
    <name evidence="8" type="ORF">E6O51_01650</name>
</gene>
<dbReference type="PROSITE" id="PS50903">
    <property type="entry name" value="RUBREDOXIN_LIKE"/>
    <property type="match status" value="1"/>
</dbReference>
<proteinExistence type="inferred from homology"/>
<dbReference type="EMBL" id="SSOD01000001">
    <property type="protein sequence ID" value="THF65332.1"/>
    <property type="molecule type" value="Genomic_DNA"/>
</dbReference>
<dbReference type="PROSITE" id="PS00202">
    <property type="entry name" value="RUBREDOXIN"/>
    <property type="match status" value="1"/>
</dbReference>
<dbReference type="SUPFAM" id="SSF57802">
    <property type="entry name" value="Rubredoxin-like"/>
    <property type="match status" value="1"/>
</dbReference>
<dbReference type="OrthoDB" id="9800607at2"/>
<dbReference type="PRINTS" id="PR00163">
    <property type="entry name" value="RUBREDOXIN"/>
</dbReference>
<comment type="cofactor">
    <cofactor evidence="1 6">
        <name>Fe(3+)</name>
        <dbReference type="ChEBI" id="CHEBI:29034"/>
    </cofactor>
</comment>
<organism evidence="8 9">
    <name type="scientific">Pseudothauera rhizosphaerae</name>
    <dbReference type="NCBI Taxonomy" id="2565932"/>
    <lineage>
        <taxon>Bacteria</taxon>
        <taxon>Pseudomonadati</taxon>
        <taxon>Pseudomonadota</taxon>
        <taxon>Betaproteobacteria</taxon>
        <taxon>Rhodocyclales</taxon>
        <taxon>Zoogloeaceae</taxon>
        <taxon>Pseudothauera</taxon>
    </lineage>
</organism>
<dbReference type="InterPro" id="IPR024935">
    <property type="entry name" value="Rubredoxin_dom"/>
</dbReference>
<dbReference type="PANTHER" id="PTHR47627:SF1">
    <property type="entry name" value="RUBREDOXIN-1-RELATED"/>
    <property type="match status" value="1"/>
</dbReference>
<evidence type="ECO:0000313" key="8">
    <source>
        <dbReference type="EMBL" id="THF65332.1"/>
    </source>
</evidence>
<dbReference type="Pfam" id="PF00301">
    <property type="entry name" value="Rubredoxin"/>
    <property type="match status" value="1"/>
</dbReference>
<keyword evidence="9" id="KW-1185">Reference proteome</keyword>
<keyword evidence="5 6" id="KW-0408">Iron</keyword>
<dbReference type="RefSeq" id="WP_136383225.1">
    <property type="nucleotide sequence ID" value="NZ_SSOD01000001.1"/>
</dbReference>
<keyword evidence="3 6" id="KW-0479">Metal-binding</keyword>
<dbReference type="InterPro" id="IPR050526">
    <property type="entry name" value="Rubredoxin_ET"/>
</dbReference>
<dbReference type="AlphaFoldDB" id="A0A4V6RX83"/>
<evidence type="ECO:0000256" key="1">
    <source>
        <dbReference type="ARBA" id="ARBA00001965"/>
    </source>
</evidence>
<evidence type="ECO:0000256" key="6">
    <source>
        <dbReference type="RuleBase" id="RU003820"/>
    </source>
</evidence>
<evidence type="ECO:0000256" key="5">
    <source>
        <dbReference type="ARBA" id="ARBA00023004"/>
    </source>
</evidence>
<dbReference type="InterPro" id="IPR018527">
    <property type="entry name" value="Rubredoxin_Fe_BS"/>
</dbReference>
<dbReference type="GO" id="GO:0009055">
    <property type="term" value="F:electron transfer activity"/>
    <property type="evidence" value="ECO:0007669"/>
    <property type="project" value="TreeGrafter"/>
</dbReference>
<evidence type="ECO:0000259" key="7">
    <source>
        <dbReference type="PROSITE" id="PS50903"/>
    </source>
</evidence>
<evidence type="ECO:0000313" key="9">
    <source>
        <dbReference type="Proteomes" id="UP000307956"/>
    </source>
</evidence>
<reference evidence="8 9" key="1">
    <citation type="submission" date="2019-04" db="EMBL/GenBank/DDBJ databases">
        <title>Azoarcus rhizosphaerae sp. nov. isolated from rhizosphere of Ficus religiosa.</title>
        <authorList>
            <person name="Lin S.-Y."/>
            <person name="Hameed A."/>
            <person name="Hsu Y.-H."/>
            <person name="Young C.-C."/>
        </authorList>
    </citation>
    <scope>NUCLEOTIDE SEQUENCE [LARGE SCALE GENOMIC DNA]</scope>
    <source>
        <strain evidence="8 9">CC-YHH848</strain>
    </source>
</reference>
<feature type="domain" description="Rubredoxin-like" evidence="7">
    <location>
        <begin position="16"/>
        <end position="67"/>
    </location>
</feature>
<comment type="caution">
    <text evidence="8">The sequence shown here is derived from an EMBL/GenBank/DDBJ whole genome shotgun (WGS) entry which is preliminary data.</text>
</comment>
<dbReference type="Gene3D" id="2.20.28.10">
    <property type="match status" value="1"/>
</dbReference>
<keyword evidence="4 6" id="KW-0249">Electron transport</keyword>